<dbReference type="InterPro" id="IPR003713">
    <property type="entry name" value="FliS"/>
</dbReference>
<dbReference type="GO" id="GO:0071973">
    <property type="term" value="P:bacterial-type flagellum-dependent cell motility"/>
    <property type="evidence" value="ECO:0007669"/>
    <property type="project" value="TreeGrafter"/>
</dbReference>
<evidence type="ECO:0000313" key="7">
    <source>
        <dbReference type="EMBL" id="QGT78047.1"/>
    </source>
</evidence>
<reference evidence="7 8" key="1">
    <citation type="submission" date="2019-11" db="EMBL/GenBank/DDBJ databases">
        <authorList>
            <person name="Zhang J."/>
            <person name="Sun C."/>
        </authorList>
    </citation>
    <scope>NUCLEOTIDE SEQUENCE [LARGE SCALE GENOMIC DNA]</scope>
    <source>
        <strain evidence="8">sp2</strain>
    </source>
</reference>
<keyword evidence="7" id="KW-0969">Cilium</keyword>
<proteinExistence type="inferred from homology"/>
<dbReference type="NCBIfam" id="TIGR00208">
    <property type="entry name" value="fliS"/>
    <property type="match status" value="1"/>
</dbReference>
<dbReference type="PANTHER" id="PTHR34773:SF1">
    <property type="entry name" value="FLAGELLAR SECRETION CHAPERONE FLIS"/>
    <property type="match status" value="1"/>
</dbReference>
<keyword evidence="8" id="KW-1185">Reference proteome</keyword>
<evidence type="ECO:0000256" key="6">
    <source>
        <dbReference type="PIRNR" id="PIRNR039090"/>
    </source>
</evidence>
<dbReference type="Pfam" id="PF02561">
    <property type="entry name" value="FliS"/>
    <property type="match status" value="1"/>
</dbReference>
<dbReference type="GO" id="GO:0044780">
    <property type="term" value="P:bacterial-type flagellum assembly"/>
    <property type="evidence" value="ECO:0007669"/>
    <property type="project" value="InterPro"/>
</dbReference>
<keyword evidence="4 6" id="KW-1005">Bacterial flagellum biogenesis</keyword>
<keyword evidence="7" id="KW-0282">Flagellum</keyword>
<dbReference type="SUPFAM" id="SSF101116">
    <property type="entry name" value="Flagellar export chaperone FliS"/>
    <property type="match status" value="1"/>
</dbReference>
<evidence type="ECO:0000256" key="5">
    <source>
        <dbReference type="ARBA" id="ARBA00023186"/>
    </source>
</evidence>
<keyword evidence="7" id="KW-0966">Cell projection</keyword>
<comment type="subcellular location">
    <subcellularLocation>
        <location evidence="1 6">Cytoplasm</location>
        <location evidence="1 6">Cytosol</location>
    </subcellularLocation>
</comment>
<evidence type="ECO:0000256" key="2">
    <source>
        <dbReference type="ARBA" id="ARBA00008787"/>
    </source>
</evidence>
<name>A0A6I6D1N4_9GAMM</name>
<evidence type="ECO:0000313" key="8">
    <source>
        <dbReference type="Proteomes" id="UP000427716"/>
    </source>
</evidence>
<gene>
    <name evidence="7" type="primary">fliS</name>
    <name evidence="7" type="ORF">GM160_03585</name>
</gene>
<dbReference type="InterPro" id="IPR036584">
    <property type="entry name" value="FliS_sf"/>
</dbReference>
<accession>A0A6I6D1N4</accession>
<dbReference type="Proteomes" id="UP000427716">
    <property type="component" value="Chromosome"/>
</dbReference>
<comment type="similarity">
    <text evidence="2 6">Belongs to the FliS family.</text>
</comment>
<keyword evidence="3 6" id="KW-0963">Cytoplasm</keyword>
<evidence type="ECO:0000256" key="1">
    <source>
        <dbReference type="ARBA" id="ARBA00004514"/>
    </source>
</evidence>
<dbReference type="KEGG" id="ghl:GM160_03585"/>
<dbReference type="Gene3D" id="1.20.120.340">
    <property type="entry name" value="Flagellar protein FliS"/>
    <property type="match status" value="1"/>
</dbReference>
<dbReference type="PIRSF" id="PIRSF039090">
    <property type="entry name" value="Flis"/>
    <property type="match status" value="1"/>
</dbReference>
<dbReference type="AlphaFoldDB" id="A0A6I6D1N4"/>
<organism evidence="7 8">
    <name type="scientific">Guyparkeria halophila</name>
    <dbReference type="NCBI Taxonomy" id="47960"/>
    <lineage>
        <taxon>Bacteria</taxon>
        <taxon>Pseudomonadati</taxon>
        <taxon>Pseudomonadota</taxon>
        <taxon>Gammaproteobacteria</taxon>
        <taxon>Chromatiales</taxon>
        <taxon>Thioalkalibacteraceae</taxon>
        <taxon>Guyparkeria</taxon>
    </lineage>
</organism>
<sequence length="134" mass="14720">MRANPYAQYQSIDLEAKVESASPHGLIGMLYEGFLTRVAQAKAAMLAGNFEQKGINVTKAHNILGGLKDGLNPEHSPELAERLGELYDYCQRRLLDASAQRDAEGFDEVASLIRDIKEAWDAIEPEVAQMAQAS</sequence>
<protein>
    <recommendedName>
        <fullName evidence="6">Flagellar secretion chaperone FliS</fullName>
    </recommendedName>
</protein>
<evidence type="ECO:0000256" key="3">
    <source>
        <dbReference type="ARBA" id="ARBA00022490"/>
    </source>
</evidence>
<dbReference type="GO" id="GO:0005829">
    <property type="term" value="C:cytosol"/>
    <property type="evidence" value="ECO:0007669"/>
    <property type="project" value="UniProtKB-SubCell"/>
</dbReference>
<dbReference type="PANTHER" id="PTHR34773">
    <property type="entry name" value="FLAGELLAR SECRETION CHAPERONE FLIS"/>
    <property type="match status" value="1"/>
</dbReference>
<keyword evidence="5" id="KW-0143">Chaperone</keyword>
<evidence type="ECO:0000256" key="4">
    <source>
        <dbReference type="ARBA" id="ARBA00022795"/>
    </source>
</evidence>
<dbReference type="CDD" id="cd16098">
    <property type="entry name" value="FliS"/>
    <property type="match status" value="1"/>
</dbReference>
<dbReference type="EMBL" id="CP046415">
    <property type="protein sequence ID" value="QGT78047.1"/>
    <property type="molecule type" value="Genomic_DNA"/>
</dbReference>
<dbReference type="RefSeq" id="WP_136866594.1">
    <property type="nucleotide sequence ID" value="NZ_CP046415.1"/>
</dbReference>